<dbReference type="Proteomes" id="UP000559027">
    <property type="component" value="Unassembled WGS sequence"/>
</dbReference>
<dbReference type="OrthoDB" id="2941155at2759"/>
<comment type="caution">
    <text evidence="1">The sequence shown here is derived from an EMBL/GenBank/DDBJ whole genome shotgun (WGS) entry which is preliminary data.</text>
</comment>
<evidence type="ECO:0000313" key="2">
    <source>
        <dbReference type="Proteomes" id="UP000559027"/>
    </source>
</evidence>
<organism evidence="1 2">
    <name type="scientific">Leucocoprinus leucothites</name>
    <dbReference type="NCBI Taxonomy" id="201217"/>
    <lineage>
        <taxon>Eukaryota</taxon>
        <taxon>Fungi</taxon>
        <taxon>Dikarya</taxon>
        <taxon>Basidiomycota</taxon>
        <taxon>Agaricomycotina</taxon>
        <taxon>Agaricomycetes</taxon>
        <taxon>Agaricomycetidae</taxon>
        <taxon>Agaricales</taxon>
        <taxon>Agaricineae</taxon>
        <taxon>Agaricaceae</taxon>
        <taxon>Leucocoprinus</taxon>
    </lineage>
</organism>
<accession>A0A8H5CV97</accession>
<proteinExistence type="predicted"/>
<keyword evidence="2" id="KW-1185">Reference proteome</keyword>
<name>A0A8H5CV97_9AGAR</name>
<dbReference type="AlphaFoldDB" id="A0A8H5CV97"/>
<reference evidence="1 2" key="1">
    <citation type="journal article" date="2020" name="ISME J.">
        <title>Uncovering the hidden diversity of litter-decomposition mechanisms in mushroom-forming fungi.</title>
        <authorList>
            <person name="Floudas D."/>
            <person name="Bentzer J."/>
            <person name="Ahren D."/>
            <person name="Johansson T."/>
            <person name="Persson P."/>
            <person name="Tunlid A."/>
        </authorList>
    </citation>
    <scope>NUCLEOTIDE SEQUENCE [LARGE SCALE GENOMIC DNA]</scope>
    <source>
        <strain evidence="1 2">CBS 146.42</strain>
    </source>
</reference>
<dbReference type="EMBL" id="JAACJO010000019">
    <property type="protein sequence ID" value="KAF5348602.1"/>
    <property type="molecule type" value="Genomic_DNA"/>
</dbReference>
<evidence type="ECO:0000313" key="1">
    <source>
        <dbReference type="EMBL" id="KAF5348602.1"/>
    </source>
</evidence>
<gene>
    <name evidence="1" type="ORF">D9756_009698</name>
</gene>
<protein>
    <submittedName>
        <fullName evidence="1">Uncharacterized protein</fullName>
    </submittedName>
</protein>
<sequence>MPEAYGNLEKVALSPNTAHKVLQTADSGPTGILKHMKPCLGIEPAPAEEIISQGPFLSDLPSDRALHTHPPLSSSSGSFAGSALPRRVTLSSSFFSPTSRPQYCLPPTTINLSCPTKAVTRETTTSPSSRTHHAHRSFRPSSPLIMPYYAAGYTITFFQVFDLVYHLTGKSYKRDEYDLALDFLYDDLLNKYGVDMHDLEDTVEPTILIVCLESDNPISTRELLNNKTAVNIRSYLDRAGLKPYKSHTASWKQYPG</sequence>